<proteinExistence type="predicted"/>
<accession>A0A8D8ICG5</accession>
<sequence>MIKQTLDLIDQISISIHTALTNCLDLLNFSSQKGNMFLDVFPRNLHTLSEVIEAFLQIVKRCLSDCFHPLRNNFGALLKSQISQVQILQRLLDDPVDLSLGKLQQLLTLQQQIIEQPLNLLLNLVDGLNGLVHDHVDQLQRMFQQVTRFSLWD</sequence>
<organism evidence="1">
    <name type="scientific">Culex pipiens</name>
    <name type="common">House mosquito</name>
    <dbReference type="NCBI Taxonomy" id="7175"/>
    <lineage>
        <taxon>Eukaryota</taxon>
        <taxon>Metazoa</taxon>
        <taxon>Ecdysozoa</taxon>
        <taxon>Arthropoda</taxon>
        <taxon>Hexapoda</taxon>
        <taxon>Insecta</taxon>
        <taxon>Pterygota</taxon>
        <taxon>Neoptera</taxon>
        <taxon>Endopterygota</taxon>
        <taxon>Diptera</taxon>
        <taxon>Nematocera</taxon>
        <taxon>Culicoidea</taxon>
        <taxon>Culicidae</taxon>
        <taxon>Culicinae</taxon>
        <taxon>Culicini</taxon>
        <taxon>Culex</taxon>
        <taxon>Culex</taxon>
    </lineage>
</organism>
<evidence type="ECO:0000313" key="1">
    <source>
        <dbReference type="EMBL" id="CAG6549571.1"/>
    </source>
</evidence>
<dbReference type="AlphaFoldDB" id="A0A8D8ICG5"/>
<name>A0A8D8ICG5_CULPI</name>
<protein>
    <submittedName>
        <fullName evidence="1">(northern house mosquito) hypothetical protein</fullName>
    </submittedName>
</protein>
<dbReference type="EMBL" id="HBUE01348308">
    <property type="protein sequence ID" value="CAG6601845.1"/>
    <property type="molecule type" value="Transcribed_RNA"/>
</dbReference>
<reference evidence="1" key="1">
    <citation type="submission" date="2021-05" db="EMBL/GenBank/DDBJ databases">
        <authorList>
            <person name="Alioto T."/>
            <person name="Alioto T."/>
            <person name="Gomez Garrido J."/>
        </authorList>
    </citation>
    <scope>NUCLEOTIDE SEQUENCE</scope>
</reference>
<dbReference type="EMBL" id="HBUE01241262">
    <property type="protein sequence ID" value="CAG6549571.1"/>
    <property type="molecule type" value="Transcribed_RNA"/>
</dbReference>